<dbReference type="Pfam" id="PF12867">
    <property type="entry name" value="DinB_2"/>
    <property type="match status" value="1"/>
</dbReference>
<reference evidence="2 3" key="1">
    <citation type="submission" date="2016-11" db="EMBL/GenBank/DDBJ databases">
        <authorList>
            <person name="Jaros S."/>
            <person name="Januszkiewicz K."/>
            <person name="Wedrychowicz H."/>
        </authorList>
    </citation>
    <scope>NUCLEOTIDE SEQUENCE [LARGE SCALE GENOMIC DNA]</scope>
    <source>
        <strain evidence="2 3">NF2</strain>
    </source>
</reference>
<feature type="domain" description="DinB-like" evidence="1">
    <location>
        <begin position="25"/>
        <end position="147"/>
    </location>
</feature>
<gene>
    <name evidence="2" type="ORF">BP422_00925</name>
</gene>
<dbReference type="Proteomes" id="UP000197781">
    <property type="component" value="Chromosome"/>
</dbReference>
<protein>
    <recommendedName>
        <fullName evidence="1">DinB-like domain-containing protein</fullName>
    </recommendedName>
</protein>
<evidence type="ECO:0000313" key="2">
    <source>
        <dbReference type="EMBL" id="ASJ52223.1"/>
    </source>
</evidence>
<proteinExistence type="predicted"/>
<organism evidence="2 3">
    <name type="scientific">Brevibacillus formosus</name>
    <dbReference type="NCBI Taxonomy" id="54913"/>
    <lineage>
        <taxon>Bacteria</taxon>
        <taxon>Bacillati</taxon>
        <taxon>Bacillota</taxon>
        <taxon>Bacilli</taxon>
        <taxon>Bacillales</taxon>
        <taxon>Paenibacillaceae</taxon>
        <taxon>Brevibacillus</taxon>
    </lineage>
</organism>
<dbReference type="RefSeq" id="WP_088906146.1">
    <property type="nucleotide sequence ID" value="NZ_CP018145.1"/>
</dbReference>
<evidence type="ECO:0000313" key="3">
    <source>
        <dbReference type="Proteomes" id="UP000197781"/>
    </source>
</evidence>
<dbReference type="InterPro" id="IPR024775">
    <property type="entry name" value="DinB-like"/>
</dbReference>
<accession>A0A220MBF1</accession>
<dbReference type="Gene3D" id="1.20.120.450">
    <property type="entry name" value="dinb family like domain"/>
    <property type="match status" value="1"/>
</dbReference>
<dbReference type="EMBL" id="CP018145">
    <property type="protein sequence ID" value="ASJ52223.1"/>
    <property type="molecule type" value="Genomic_DNA"/>
</dbReference>
<dbReference type="AlphaFoldDB" id="A0A220MBF1"/>
<name>A0A220MBF1_9BACL</name>
<evidence type="ECO:0000259" key="1">
    <source>
        <dbReference type="Pfam" id="PF12867"/>
    </source>
</evidence>
<dbReference type="InterPro" id="IPR034660">
    <property type="entry name" value="DinB/YfiT-like"/>
</dbReference>
<dbReference type="SUPFAM" id="SSF109854">
    <property type="entry name" value="DinB/YfiT-like putative metalloenzymes"/>
    <property type="match status" value="1"/>
</dbReference>
<sequence length="164" mass="18773">MNRKELLLHGWACTYDKEDWYPPLKEALSGVSAGEASWRPAGEAANTIWENVSHLLYYKERLLHRLLGTEFPGSAETNDDTFIPAGGPDEEDAWQATLLRMESVHRHIHEKLSLLTDEELNQIATYTPIYQTVMSLVLHDAFHTGQIVQIRKLQGSWPARRSFE</sequence>
<dbReference type="KEGG" id="bfm:BP422_00925"/>